<evidence type="ECO:0000313" key="4">
    <source>
        <dbReference type="Proteomes" id="UP001301769"/>
    </source>
</evidence>
<proteinExistence type="predicted"/>
<reference evidence="3" key="2">
    <citation type="submission" date="2023-05" db="EMBL/GenBank/DDBJ databases">
        <authorList>
            <consortium name="Lawrence Berkeley National Laboratory"/>
            <person name="Steindorff A."/>
            <person name="Hensen N."/>
            <person name="Bonometti L."/>
            <person name="Westerberg I."/>
            <person name="Brannstrom I.O."/>
            <person name="Guillou S."/>
            <person name="Cros-Aarteil S."/>
            <person name="Calhoun S."/>
            <person name="Haridas S."/>
            <person name="Kuo A."/>
            <person name="Mondo S."/>
            <person name="Pangilinan J."/>
            <person name="Riley R."/>
            <person name="Labutti K."/>
            <person name="Andreopoulos B."/>
            <person name="Lipzen A."/>
            <person name="Chen C."/>
            <person name="Yanf M."/>
            <person name="Daum C."/>
            <person name="Ng V."/>
            <person name="Clum A."/>
            <person name="Ohm R."/>
            <person name="Martin F."/>
            <person name="Silar P."/>
            <person name="Natvig D."/>
            <person name="Lalanne C."/>
            <person name="Gautier V."/>
            <person name="Ament-Velasquez S.L."/>
            <person name="Kruys A."/>
            <person name="Hutchinson M.I."/>
            <person name="Powell A.J."/>
            <person name="Barry K."/>
            <person name="Miller A.N."/>
            <person name="Grigoriev I.V."/>
            <person name="Debuchy R."/>
            <person name="Gladieux P."/>
            <person name="Thoren M.H."/>
            <person name="Johannesson H."/>
        </authorList>
    </citation>
    <scope>NUCLEOTIDE SEQUENCE</scope>
    <source>
        <strain evidence="3">PSN293</strain>
    </source>
</reference>
<dbReference type="AlphaFoldDB" id="A0AAN7B431"/>
<keyword evidence="1" id="KW-0472">Membrane</keyword>
<dbReference type="EMBL" id="MU858211">
    <property type="protein sequence ID" value="KAK4209272.1"/>
    <property type="molecule type" value="Genomic_DNA"/>
</dbReference>
<dbReference type="Proteomes" id="UP001301769">
    <property type="component" value="Unassembled WGS sequence"/>
</dbReference>
<evidence type="ECO:0008006" key="5">
    <source>
        <dbReference type="Google" id="ProtNLM"/>
    </source>
</evidence>
<evidence type="ECO:0000256" key="2">
    <source>
        <dbReference type="SAM" id="SignalP"/>
    </source>
</evidence>
<protein>
    <recommendedName>
        <fullName evidence="5">Gustatory receptor</fullName>
    </recommendedName>
</protein>
<feature type="transmembrane region" description="Helical" evidence="1">
    <location>
        <begin position="303"/>
        <end position="333"/>
    </location>
</feature>
<comment type="caution">
    <text evidence="3">The sequence shown here is derived from an EMBL/GenBank/DDBJ whole genome shotgun (WGS) entry which is preliminary data.</text>
</comment>
<feature type="signal peptide" evidence="2">
    <location>
        <begin position="1"/>
        <end position="22"/>
    </location>
</feature>
<keyword evidence="1" id="KW-0812">Transmembrane</keyword>
<accession>A0AAN7B431</accession>
<name>A0AAN7B431_9PEZI</name>
<gene>
    <name evidence="3" type="ORF">QBC37DRAFT_391395</name>
</gene>
<organism evidence="3 4">
    <name type="scientific">Rhypophila decipiens</name>
    <dbReference type="NCBI Taxonomy" id="261697"/>
    <lineage>
        <taxon>Eukaryota</taxon>
        <taxon>Fungi</taxon>
        <taxon>Dikarya</taxon>
        <taxon>Ascomycota</taxon>
        <taxon>Pezizomycotina</taxon>
        <taxon>Sordariomycetes</taxon>
        <taxon>Sordariomycetidae</taxon>
        <taxon>Sordariales</taxon>
        <taxon>Naviculisporaceae</taxon>
        <taxon>Rhypophila</taxon>
    </lineage>
</organism>
<keyword evidence="2" id="KW-0732">Signal</keyword>
<reference evidence="3" key="1">
    <citation type="journal article" date="2023" name="Mol. Phylogenet. Evol.">
        <title>Genome-scale phylogeny and comparative genomics of the fungal order Sordariales.</title>
        <authorList>
            <person name="Hensen N."/>
            <person name="Bonometti L."/>
            <person name="Westerberg I."/>
            <person name="Brannstrom I.O."/>
            <person name="Guillou S."/>
            <person name="Cros-Aarteil S."/>
            <person name="Calhoun S."/>
            <person name="Haridas S."/>
            <person name="Kuo A."/>
            <person name="Mondo S."/>
            <person name="Pangilinan J."/>
            <person name="Riley R."/>
            <person name="LaButti K."/>
            <person name="Andreopoulos B."/>
            <person name="Lipzen A."/>
            <person name="Chen C."/>
            <person name="Yan M."/>
            <person name="Daum C."/>
            <person name="Ng V."/>
            <person name="Clum A."/>
            <person name="Steindorff A."/>
            <person name="Ohm R.A."/>
            <person name="Martin F."/>
            <person name="Silar P."/>
            <person name="Natvig D.O."/>
            <person name="Lalanne C."/>
            <person name="Gautier V."/>
            <person name="Ament-Velasquez S.L."/>
            <person name="Kruys A."/>
            <person name="Hutchinson M.I."/>
            <person name="Powell A.J."/>
            <person name="Barry K."/>
            <person name="Miller A.N."/>
            <person name="Grigoriev I.V."/>
            <person name="Debuchy R."/>
            <person name="Gladieux P."/>
            <person name="Hiltunen Thoren M."/>
            <person name="Johannesson H."/>
        </authorList>
    </citation>
    <scope>NUCLEOTIDE SEQUENCE</scope>
    <source>
        <strain evidence="3">PSN293</strain>
    </source>
</reference>
<evidence type="ECO:0000313" key="3">
    <source>
        <dbReference type="EMBL" id="KAK4209272.1"/>
    </source>
</evidence>
<feature type="chain" id="PRO_5042847446" description="Gustatory receptor" evidence="2">
    <location>
        <begin position="23"/>
        <end position="404"/>
    </location>
</feature>
<keyword evidence="1" id="KW-1133">Transmembrane helix</keyword>
<keyword evidence="4" id="KW-1185">Reference proteome</keyword>
<evidence type="ECO:0000256" key="1">
    <source>
        <dbReference type="SAM" id="Phobius"/>
    </source>
</evidence>
<sequence>MNLLGLPMTLALLWTVGTPASAEGVTSWHHRIQFQRWFNQYGFVFEKLLSRHCSSEYEHYLYDTATNATIYWDEGGGTASTLVQPVVSCLLDSMPQFIMSNMQSAQVFLGLTPTILAILGASTEESATLAVIGQRPFLSLMLACGSPSVYLSRAFEFKDPVEILSKHRPQHYRPGIISGKSSTFRALLVIIQYTTAFAATANVSMLAYELGTQAICLFASEWVLMPFLWSASVIFLYFMGFGWHRLRVRRVKQCKHKPECNNAECKKPETWVHLLVRRIKCEFRLSVNNGKFHVEPADESKRYIILGWILSVVSVLHIIFGTLTLSSMLFIGPRDALKLIARFVASALACRIITMYELAGLRENYMRKTVDKATMTGNGFEDSAQKIASHTVILAYREDENEAC</sequence>
<feature type="transmembrane region" description="Helical" evidence="1">
    <location>
        <begin position="222"/>
        <end position="243"/>
    </location>
</feature>
<feature type="transmembrane region" description="Helical" evidence="1">
    <location>
        <begin position="339"/>
        <end position="359"/>
    </location>
</feature>